<evidence type="ECO:0000256" key="1">
    <source>
        <dbReference type="SAM" id="Coils"/>
    </source>
</evidence>
<accession>A0AAW1IKD3</accession>
<dbReference type="PANTHER" id="PTHR47877:SF3">
    <property type="entry name" value="LATE EMBRYOGENESIS ABUNDANT DOMAIN-CONTAINING PROTEIN _ LEA DOMAIN-CONTAINING PROTEIN"/>
    <property type="match status" value="1"/>
</dbReference>
<feature type="compositionally biased region" description="Basic and acidic residues" evidence="2">
    <location>
        <begin position="513"/>
        <end position="523"/>
    </location>
</feature>
<dbReference type="EMBL" id="JBDFQZ010000009">
    <property type="protein sequence ID" value="KAK9689895.1"/>
    <property type="molecule type" value="Genomic_DNA"/>
</dbReference>
<gene>
    <name evidence="3" type="ORF">RND81_09G089000</name>
</gene>
<comment type="caution">
    <text evidence="3">The sequence shown here is derived from an EMBL/GenBank/DDBJ whole genome shotgun (WGS) entry which is preliminary data.</text>
</comment>
<keyword evidence="1" id="KW-0175">Coiled coil</keyword>
<evidence type="ECO:0000256" key="2">
    <source>
        <dbReference type="SAM" id="MobiDB-lite"/>
    </source>
</evidence>
<proteinExistence type="predicted"/>
<dbReference type="AlphaFoldDB" id="A0AAW1IKD3"/>
<name>A0AAW1IKD3_SAPOF</name>
<feature type="region of interest" description="Disordered" evidence="2">
    <location>
        <begin position="85"/>
        <end position="183"/>
    </location>
</feature>
<feature type="compositionally biased region" description="Basic and acidic residues" evidence="2">
    <location>
        <begin position="141"/>
        <end position="150"/>
    </location>
</feature>
<feature type="region of interest" description="Disordered" evidence="2">
    <location>
        <begin position="430"/>
        <end position="488"/>
    </location>
</feature>
<feature type="compositionally biased region" description="Basic and acidic residues" evidence="2">
    <location>
        <begin position="452"/>
        <end position="469"/>
    </location>
</feature>
<protein>
    <recommendedName>
        <fullName evidence="5">Seed biotin-containing protein SBP65</fullName>
    </recommendedName>
</protein>
<feature type="region of interest" description="Disordered" evidence="2">
    <location>
        <begin position="503"/>
        <end position="523"/>
    </location>
</feature>
<organism evidence="3 4">
    <name type="scientific">Saponaria officinalis</name>
    <name type="common">Common soapwort</name>
    <name type="synonym">Lychnis saponaria</name>
    <dbReference type="NCBI Taxonomy" id="3572"/>
    <lineage>
        <taxon>Eukaryota</taxon>
        <taxon>Viridiplantae</taxon>
        <taxon>Streptophyta</taxon>
        <taxon>Embryophyta</taxon>
        <taxon>Tracheophyta</taxon>
        <taxon>Spermatophyta</taxon>
        <taxon>Magnoliopsida</taxon>
        <taxon>eudicotyledons</taxon>
        <taxon>Gunneridae</taxon>
        <taxon>Pentapetalae</taxon>
        <taxon>Caryophyllales</taxon>
        <taxon>Caryophyllaceae</taxon>
        <taxon>Caryophylleae</taxon>
        <taxon>Saponaria</taxon>
    </lineage>
</organism>
<evidence type="ECO:0000313" key="4">
    <source>
        <dbReference type="Proteomes" id="UP001443914"/>
    </source>
</evidence>
<reference evidence="3" key="1">
    <citation type="submission" date="2024-03" db="EMBL/GenBank/DDBJ databases">
        <title>WGS assembly of Saponaria officinalis var. Norfolk2.</title>
        <authorList>
            <person name="Jenkins J."/>
            <person name="Shu S."/>
            <person name="Grimwood J."/>
            <person name="Barry K."/>
            <person name="Goodstein D."/>
            <person name="Schmutz J."/>
            <person name="Leebens-Mack J."/>
            <person name="Osbourn A."/>
        </authorList>
    </citation>
    <scope>NUCLEOTIDE SEQUENCE [LARGE SCALE GENOMIC DNA]</scope>
    <source>
        <strain evidence="3">JIC</strain>
    </source>
</reference>
<dbReference type="PANTHER" id="PTHR47877">
    <property type="entry name" value="LATE EMBRYOGENESIS ABUNDANT DOMAIN-CONTAINING PROTEIN / LEA DOMAIN-CONTAINING PROTEIN"/>
    <property type="match status" value="1"/>
</dbReference>
<evidence type="ECO:0000313" key="3">
    <source>
        <dbReference type="EMBL" id="KAK9689895.1"/>
    </source>
</evidence>
<feature type="coiled-coil region" evidence="1">
    <location>
        <begin position="188"/>
        <end position="215"/>
    </location>
</feature>
<dbReference type="GO" id="GO:0009631">
    <property type="term" value="P:cold acclimation"/>
    <property type="evidence" value="ECO:0007669"/>
    <property type="project" value="TreeGrafter"/>
</dbReference>
<sequence>MASQQQRRDNTTHEREMQVEKDIVPKTATKFEDLAKATDSAAASAEKGSTVVAVGVSHTGGGGGRGGEVNRTDFEAVHEKVGGLKIGGKEAAEKEDKGGRSRFGVEERRTQEQHQIPSHAAHLVAEERYAQSKQHGAGTETEGKEQEKQETYTQSKPHGAGTETEGKQQEKQQTPSLEEISQYRQIAQQNSMEALQAAEERYAKAKEQAANAANAAKESAKHGLGAAATKTREAVGATTQYISEKTVPVTQTASEKAHQAKETLSSGTQVATEYASEKAVQAKDTTVSATKAVAGYVGEKAVVAKDVAIEKAALAKDVAVEKAAVAKDVAVETGKAAAGYAGKVAEGVKDQAVVAGWGVAHKTTEIAVEATKMAGGVVGKAKDVVATAAHKAVELAEVPVVIARDTAVGGGEKLADYTARKKIEAEKYKEENQAQYQQEGAHPTSGGGGIGEKIEGATETVKDTGRRLTEGLTGGSEESMTEESEAGVLGAIGETIVEIAQHTTNLVAGPPAEVRDTVKSKEM</sequence>
<feature type="region of interest" description="Disordered" evidence="2">
    <location>
        <begin position="1"/>
        <end position="22"/>
    </location>
</feature>
<keyword evidence="4" id="KW-1185">Reference proteome</keyword>
<dbReference type="Proteomes" id="UP001443914">
    <property type="component" value="Unassembled WGS sequence"/>
</dbReference>
<feature type="compositionally biased region" description="Basic and acidic residues" evidence="2">
    <location>
        <begin position="85"/>
        <end position="112"/>
    </location>
</feature>
<evidence type="ECO:0008006" key="5">
    <source>
        <dbReference type="Google" id="ProtNLM"/>
    </source>
</evidence>
<dbReference type="GO" id="GO:0005829">
    <property type="term" value="C:cytosol"/>
    <property type="evidence" value="ECO:0007669"/>
    <property type="project" value="TreeGrafter"/>
</dbReference>